<organism evidence="8 9">
    <name type="scientific">Desulfopila aestuarii DSM 18488</name>
    <dbReference type="NCBI Taxonomy" id="1121416"/>
    <lineage>
        <taxon>Bacteria</taxon>
        <taxon>Pseudomonadati</taxon>
        <taxon>Thermodesulfobacteriota</taxon>
        <taxon>Desulfobulbia</taxon>
        <taxon>Desulfobulbales</taxon>
        <taxon>Desulfocapsaceae</taxon>
        <taxon>Desulfopila</taxon>
    </lineage>
</organism>
<evidence type="ECO:0000256" key="7">
    <source>
        <dbReference type="SAM" id="Phobius"/>
    </source>
</evidence>
<dbReference type="GO" id="GO:0005886">
    <property type="term" value="C:plasma membrane"/>
    <property type="evidence" value="ECO:0007669"/>
    <property type="project" value="UniProtKB-SubCell"/>
</dbReference>
<feature type="region of interest" description="Disordered" evidence="6">
    <location>
        <begin position="451"/>
        <end position="473"/>
    </location>
</feature>
<evidence type="ECO:0000313" key="9">
    <source>
        <dbReference type="Proteomes" id="UP000184603"/>
    </source>
</evidence>
<name>A0A1M7XZP4_9BACT</name>
<keyword evidence="5 7" id="KW-0472">Membrane</keyword>
<evidence type="ECO:0000256" key="1">
    <source>
        <dbReference type="ARBA" id="ARBA00004651"/>
    </source>
</evidence>
<evidence type="ECO:0000256" key="3">
    <source>
        <dbReference type="ARBA" id="ARBA00022692"/>
    </source>
</evidence>
<comment type="subcellular location">
    <subcellularLocation>
        <location evidence="1">Cell membrane</location>
        <topology evidence="1">Multi-pass membrane protein</topology>
    </subcellularLocation>
</comment>
<dbReference type="EMBL" id="FRFE01000003">
    <property type="protein sequence ID" value="SHO44648.1"/>
    <property type="molecule type" value="Genomic_DNA"/>
</dbReference>
<dbReference type="PANTHER" id="PTHR30213">
    <property type="entry name" value="INNER MEMBRANE PROTEIN YHJD"/>
    <property type="match status" value="1"/>
</dbReference>
<feature type="transmembrane region" description="Helical" evidence="7">
    <location>
        <begin position="236"/>
        <end position="257"/>
    </location>
</feature>
<dbReference type="AlphaFoldDB" id="A0A1M7XZP4"/>
<dbReference type="NCBIfam" id="TIGR00765">
    <property type="entry name" value="yihY_not_rbn"/>
    <property type="match status" value="1"/>
</dbReference>
<gene>
    <name evidence="8" type="ORF">SAMN02745220_00825</name>
</gene>
<reference evidence="8 9" key="1">
    <citation type="submission" date="2016-12" db="EMBL/GenBank/DDBJ databases">
        <authorList>
            <person name="Song W.-J."/>
            <person name="Kurnit D.M."/>
        </authorList>
    </citation>
    <scope>NUCLEOTIDE SEQUENCE [LARGE SCALE GENOMIC DNA]</scope>
    <source>
        <strain evidence="8 9">DSM 18488</strain>
    </source>
</reference>
<evidence type="ECO:0000256" key="4">
    <source>
        <dbReference type="ARBA" id="ARBA00022989"/>
    </source>
</evidence>
<feature type="transmembrane region" description="Helical" evidence="7">
    <location>
        <begin position="264"/>
        <end position="281"/>
    </location>
</feature>
<dbReference type="RefSeq" id="WP_073612178.1">
    <property type="nucleotide sequence ID" value="NZ_FRFE01000003.1"/>
</dbReference>
<dbReference type="InterPro" id="IPR017039">
    <property type="entry name" value="Virul_fac_BrkB"/>
</dbReference>
<dbReference type="Proteomes" id="UP000184603">
    <property type="component" value="Unassembled WGS sequence"/>
</dbReference>
<proteinExistence type="predicted"/>
<keyword evidence="2" id="KW-1003">Cell membrane</keyword>
<evidence type="ECO:0000313" key="8">
    <source>
        <dbReference type="EMBL" id="SHO44648.1"/>
    </source>
</evidence>
<keyword evidence="4 7" id="KW-1133">Transmembrane helix</keyword>
<sequence>MHAIPKQLNPLPGKLLRWANDPVPANNIVFRLLHDLVRLLLITYREMNKNELTLRSAALTYTILLSLVPVLAMSTAVVKGLGGSNQLREVAYTYIATLEESGSPMDMTNQQSGVTESPATAEKQKPSGLTAHLRGAIDQLFDYVDKTNFATLGSFGVAGIFVSVILVFGNIELALNAIWNVQKSRSIMRKIADYLMLIVLMPISINVALAAGAFLTSPTLASHFQLLIPFVWLQTLVLKLVPISAIALTFYVIYIFFPNTKVHTIPALSGAIFAAILWFGVQNTYIRLQIGVSNYNAIYGSFATLPLFLVWMYLGWLFVLAGAQVAYACQNLKSYRLLPVPAEPASRLSAAMDIMEKVQIAHAQSQPLTREDLESLQEEYGSVLVEEVTDELVAAELLHISNSTGCLLPAGPAEVLGHGPVIKAIFGTETPNTPGGAATREVLSQAIHLSTGVQTQGGQKSGPGNLQEEQSST</sequence>
<protein>
    <submittedName>
        <fullName evidence="8">Membrane protein</fullName>
    </submittedName>
</protein>
<feature type="transmembrane region" description="Helical" evidence="7">
    <location>
        <begin position="149"/>
        <end position="173"/>
    </location>
</feature>
<feature type="transmembrane region" description="Helical" evidence="7">
    <location>
        <begin position="194"/>
        <end position="216"/>
    </location>
</feature>
<evidence type="ECO:0000256" key="2">
    <source>
        <dbReference type="ARBA" id="ARBA00022475"/>
    </source>
</evidence>
<keyword evidence="3 7" id="KW-0812">Transmembrane</keyword>
<dbReference type="STRING" id="1121416.SAMN02745220_00825"/>
<keyword evidence="9" id="KW-1185">Reference proteome</keyword>
<dbReference type="Pfam" id="PF03631">
    <property type="entry name" value="Virul_fac_BrkB"/>
    <property type="match status" value="1"/>
</dbReference>
<accession>A0A1M7XZP4</accession>
<feature type="region of interest" description="Disordered" evidence="6">
    <location>
        <begin position="103"/>
        <end position="122"/>
    </location>
</feature>
<evidence type="ECO:0000256" key="5">
    <source>
        <dbReference type="ARBA" id="ARBA00023136"/>
    </source>
</evidence>
<dbReference type="PANTHER" id="PTHR30213:SF0">
    <property type="entry name" value="UPF0761 MEMBRANE PROTEIN YIHY"/>
    <property type="match status" value="1"/>
</dbReference>
<evidence type="ECO:0000256" key="6">
    <source>
        <dbReference type="SAM" id="MobiDB-lite"/>
    </source>
</evidence>
<feature type="compositionally biased region" description="Polar residues" evidence="6">
    <location>
        <begin position="106"/>
        <end position="118"/>
    </location>
</feature>
<feature type="transmembrane region" description="Helical" evidence="7">
    <location>
        <begin position="56"/>
        <end position="78"/>
    </location>
</feature>
<feature type="transmembrane region" description="Helical" evidence="7">
    <location>
        <begin position="301"/>
        <end position="327"/>
    </location>
</feature>